<reference evidence="1 2" key="1">
    <citation type="submission" date="2019-06" db="EMBL/GenBank/DDBJ databases">
        <title>Genomics analysis of Aphanomyces spp. identifies a new class of oomycete effector associated with host adaptation.</title>
        <authorList>
            <person name="Gaulin E."/>
        </authorList>
    </citation>
    <scope>NUCLEOTIDE SEQUENCE [LARGE SCALE GENOMIC DNA]</scope>
    <source>
        <strain evidence="1 2">E</strain>
    </source>
</reference>
<evidence type="ECO:0000313" key="2">
    <source>
        <dbReference type="Proteomes" id="UP000469452"/>
    </source>
</evidence>
<organism evidence="1 2">
    <name type="scientific">Aphanomyces astaci</name>
    <name type="common">Crayfish plague agent</name>
    <dbReference type="NCBI Taxonomy" id="112090"/>
    <lineage>
        <taxon>Eukaryota</taxon>
        <taxon>Sar</taxon>
        <taxon>Stramenopiles</taxon>
        <taxon>Oomycota</taxon>
        <taxon>Saprolegniomycetes</taxon>
        <taxon>Saprolegniales</taxon>
        <taxon>Verrucalvaceae</taxon>
        <taxon>Aphanomyces</taxon>
    </lineage>
</organism>
<dbReference type="EMBL" id="VJMI01014684">
    <property type="protein sequence ID" value="KAF0738973.1"/>
    <property type="molecule type" value="Genomic_DNA"/>
</dbReference>
<gene>
    <name evidence="1" type="ORF">AaE_008829</name>
</gene>
<accession>A0A6A4ZYV9</accession>
<evidence type="ECO:0000313" key="1">
    <source>
        <dbReference type="EMBL" id="KAF0738973.1"/>
    </source>
</evidence>
<name>A0A6A4ZYV9_APHAT</name>
<sequence length="141" mass="15681">GVRNVKTELVSWQGDNPNLAKGRKDVAFSKTYVDVGHQLTRAQREMNAYFGTDEATRRLPMLGSLAVPAQPMQPVATSTGNTCAEKRVASYIAVEFAGMGEDIPFVVASVRMRSDLRSPYIAHSRYIHKWTFMVSKIEMGL</sequence>
<dbReference type="Proteomes" id="UP000469452">
    <property type="component" value="Unassembled WGS sequence"/>
</dbReference>
<dbReference type="AlphaFoldDB" id="A0A6A4ZYV9"/>
<proteinExistence type="predicted"/>
<protein>
    <submittedName>
        <fullName evidence="1">Uncharacterized protein</fullName>
    </submittedName>
</protein>
<feature type="non-terminal residue" evidence="1">
    <location>
        <position position="1"/>
    </location>
</feature>
<comment type="caution">
    <text evidence="1">The sequence shown here is derived from an EMBL/GenBank/DDBJ whole genome shotgun (WGS) entry which is preliminary data.</text>
</comment>